<evidence type="ECO:0000313" key="5">
    <source>
        <dbReference type="EMBL" id="APA99566.1"/>
    </source>
</evidence>
<evidence type="ECO:0000256" key="3">
    <source>
        <dbReference type="ARBA" id="ARBA00022827"/>
    </source>
</evidence>
<dbReference type="KEGG" id="nsr:NS506_05520"/>
<dbReference type="PANTHER" id="PTHR42877">
    <property type="entry name" value="L-ORNITHINE N(5)-MONOOXYGENASE-RELATED"/>
    <property type="match status" value="1"/>
</dbReference>
<reference evidence="5 6" key="1">
    <citation type="submission" date="2016-10" db="EMBL/GenBank/DDBJ databases">
        <title>Genome sequence of Nocardia seriolae strain EM150506, isolated from Anguila japonica.</title>
        <authorList>
            <person name="Han H.-J."/>
        </authorList>
    </citation>
    <scope>NUCLEOTIDE SEQUENCE [LARGE SCALE GENOMIC DNA]</scope>
    <source>
        <strain evidence="5 6">EM150506</strain>
    </source>
</reference>
<keyword evidence="5" id="KW-0503">Monooxygenase</keyword>
<gene>
    <name evidence="5" type="ORF">NS506_05520</name>
</gene>
<evidence type="ECO:0000256" key="4">
    <source>
        <dbReference type="ARBA" id="ARBA00023002"/>
    </source>
</evidence>
<accession>A0ABC8B076</accession>
<dbReference type="AlphaFoldDB" id="A0ABC8B076"/>
<dbReference type="Pfam" id="PF00743">
    <property type="entry name" value="FMO-like"/>
    <property type="match status" value="1"/>
</dbReference>
<comment type="similarity">
    <text evidence="1">Belongs to the FAD-binding monooxygenase family.</text>
</comment>
<dbReference type="InterPro" id="IPR051209">
    <property type="entry name" value="FAD-bind_Monooxygenase_sf"/>
</dbReference>
<dbReference type="Gene3D" id="3.50.50.60">
    <property type="entry name" value="FAD/NAD(P)-binding domain"/>
    <property type="match status" value="2"/>
</dbReference>
<evidence type="ECO:0000256" key="1">
    <source>
        <dbReference type="ARBA" id="ARBA00010139"/>
    </source>
</evidence>
<evidence type="ECO:0000313" key="6">
    <source>
        <dbReference type="Proteomes" id="UP000180166"/>
    </source>
</evidence>
<organism evidence="5 6">
    <name type="scientific">Nocardia seriolae</name>
    <dbReference type="NCBI Taxonomy" id="37332"/>
    <lineage>
        <taxon>Bacteria</taxon>
        <taxon>Bacillati</taxon>
        <taxon>Actinomycetota</taxon>
        <taxon>Actinomycetes</taxon>
        <taxon>Mycobacteriales</taxon>
        <taxon>Nocardiaceae</taxon>
        <taxon>Nocardia</taxon>
    </lineage>
</organism>
<evidence type="ECO:0000256" key="2">
    <source>
        <dbReference type="ARBA" id="ARBA00022630"/>
    </source>
</evidence>
<keyword evidence="2" id="KW-0285">Flavoprotein</keyword>
<dbReference type="EC" id="1.14.13.22" evidence="5"/>
<protein>
    <submittedName>
        <fullName evidence="5">Cyclohexanone monooxygenase</fullName>
        <ecNumber evidence="5">1.14.13.22</ecNumber>
    </submittedName>
</protein>
<keyword evidence="4 5" id="KW-0560">Oxidoreductase</keyword>
<keyword evidence="3" id="KW-0274">FAD</keyword>
<dbReference type="Proteomes" id="UP000180166">
    <property type="component" value="Chromosome"/>
</dbReference>
<proteinExistence type="inferred from homology"/>
<dbReference type="SUPFAM" id="SSF51905">
    <property type="entry name" value="FAD/NAD(P)-binding domain"/>
    <property type="match status" value="2"/>
</dbReference>
<dbReference type="InterPro" id="IPR020946">
    <property type="entry name" value="Flavin_mOase-like"/>
</dbReference>
<name>A0ABC8B076_9NOCA</name>
<dbReference type="GO" id="GO:0018667">
    <property type="term" value="F:cyclohexanone monooxygenase activity"/>
    <property type="evidence" value="ECO:0007669"/>
    <property type="project" value="UniProtKB-EC"/>
</dbReference>
<dbReference type="InterPro" id="IPR036188">
    <property type="entry name" value="FAD/NAD-bd_sf"/>
</dbReference>
<dbReference type="PANTHER" id="PTHR42877:SF4">
    <property type="entry name" value="FAD_NAD(P)-BINDING DOMAIN-CONTAINING PROTEIN-RELATED"/>
    <property type="match status" value="1"/>
</dbReference>
<dbReference type="EMBL" id="CP017839">
    <property type="protein sequence ID" value="APA99566.1"/>
    <property type="molecule type" value="Genomic_DNA"/>
</dbReference>
<sequence>MKLKRAGVDDFVILERADEVGGSWHGNHYPGLEVDIPSLAYQYSFARNPDWSRLFAAGAEVKRYHVAVARRFGLYPHIRFGTTVVGEEWDEQRHCWRLHLADGGVTTARFVISAVGAFISPKIDPGIPGLAEYRGKIQRPSDWDESYDLTGKRVAVIGTGASSVQITPSIAGAVGSLAVYQRTPVWCVPKPNPRIPRAVRLALRVPGVQAAVHGAALVVVDAALRTMSNAPMPLVRPTMRAVDAAAIRGYRGMLRLMVRDPQTRDGLTPDYGPIAKRPTANTGYLLAFNRPNVDLVTTPIERFTAHGIRTTDGVEREFDMVVLATGYHVFSDPETYTPGMVVGRDGLDLGKYYTAAGLQAYESVSLPGLPNRWTLVGPYSWSGSGWHAFVEMTADHAVRAISEARRRGATFVAIRQDVHDAYHRRIYRHGAAMRYYLAELNAHVPTYYRNSQGDSTYIRPTGFFSARRAHHRFPFSDYEFDCPTA</sequence>